<dbReference type="OrthoDB" id="2436275at2759"/>
<evidence type="ECO:0000256" key="1">
    <source>
        <dbReference type="SAM" id="Coils"/>
    </source>
</evidence>
<comment type="caution">
    <text evidence="2">The sequence shown here is derived from an EMBL/GenBank/DDBJ whole genome shotgun (WGS) entry which is preliminary data.</text>
</comment>
<evidence type="ECO:0000313" key="3">
    <source>
        <dbReference type="Proteomes" id="UP000789759"/>
    </source>
</evidence>
<evidence type="ECO:0000313" key="2">
    <source>
        <dbReference type="EMBL" id="CAG8754375.1"/>
    </source>
</evidence>
<reference evidence="2" key="1">
    <citation type="submission" date="2021-06" db="EMBL/GenBank/DDBJ databases">
        <authorList>
            <person name="Kallberg Y."/>
            <person name="Tangrot J."/>
            <person name="Rosling A."/>
        </authorList>
    </citation>
    <scope>NUCLEOTIDE SEQUENCE</scope>
    <source>
        <strain evidence="2">FL966</strain>
    </source>
</reference>
<keyword evidence="1" id="KW-0175">Coiled coil</keyword>
<gene>
    <name evidence="2" type="ORF">CPELLU_LOCUS14916</name>
</gene>
<keyword evidence="3" id="KW-1185">Reference proteome</keyword>
<proteinExistence type="predicted"/>
<dbReference type="EMBL" id="CAJVQA010018496">
    <property type="protein sequence ID" value="CAG8754375.1"/>
    <property type="molecule type" value="Genomic_DNA"/>
</dbReference>
<accession>A0A9N9NRR3</accession>
<sequence length="239" mass="28170">LTAIQKCSLCEQKEQNPHLTNNELAKIYQIGKLTPKLEDALGLWVDNALESNQDIDDDIVKELSEYNIYYTLINATETWSMVLSETIINCWKKTGILLIQEAEMQEINYKYNEEFFRNDDELEILINKLSENNYLSAFEYICIEDTVVVRSLTDNDILEVVADNAKNKVEQLISKIKEKVNYIEAEIAVDTVLRFLYKQEEEFGKVEEKTKILRKLYRKVRLFYIKNLKQLDLHYFISE</sequence>
<organism evidence="2 3">
    <name type="scientific">Cetraspora pellucida</name>
    <dbReference type="NCBI Taxonomy" id="1433469"/>
    <lineage>
        <taxon>Eukaryota</taxon>
        <taxon>Fungi</taxon>
        <taxon>Fungi incertae sedis</taxon>
        <taxon>Mucoromycota</taxon>
        <taxon>Glomeromycotina</taxon>
        <taxon>Glomeromycetes</taxon>
        <taxon>Diversisporales</taxon>
        <taxon>Gigasporaceae</taxon>
        <taxon>Cetraspora</taxon>
    </lineage>
</organism>
<feature type="coiled-coil region" evidence="1">
    <location>
        <begin position="155"/>
        <end position="186"/>
    </location>
</feature>
<dbReference type="AlphaFoldDB" id="A0A9N9NRR3"/>
<feature type="non-terminal residue" evidence="2">
    <location>
        <position position="239"/>
    </location>
</feature>
<name>A0A9N9NRR3_9GLOM</name>
<protein>
    <submittedName>
        <fullName evidence="2">21148_t:CDS:1</fullName>
    </submittedName>
</protein>
<dbReference type="Proteomes" id="UP000789759">
    <property type="component" value="Unassembled WGS sequence"/>
</dbReference>